<evidence type="ECO:0000256" key="1">
    <source>
        <dbReference type="ARBA" id="ARBA00004240"/>
    </source>
</evidence>
<sequence length="322" mass="36094">MASKLHLFNCNKSTERKADVIFLHGLWGNWTKTWAHNEEEPNESWPYWLVQDFAKDCCIWSLDYPATPTSLPLFERAREVLECLSNHGIGKRPILFICHSLGGLVAKELLFQAQHSKNVWEQNVFNNTSAVLFLATPHRGAKLASILSAARRISPQAVIIDDLKGAKKKLDRLLDWYRIDSAENNIKTATYYEGKGINNKFLPFLKVIVVGKESSNPHAGDPPKVAESDDHISIAKPSSKEDCIYLASYNLLEDHVIPSKEEQFTSIPELPELSDVNEGFPSIRKPGVDFIGRKEELQKVIEAIPGNTFVTIKGTGGSEKPD</sequence>
<evidence type="ECO:0000256" key="3">
    <source>
        <dbReference type="ARBA" id="ARBA00022824"/>
    </source>
</evidence>
<dbReference type="GO" id="GO:0016787">
    <property type="term" value="F:hydrolase activity"/>
    <property type="evidence" value="ECO:0007669"/>
    <property type="project" value="UniProtKB-KW"/>
</dbReference>
<dbReference type="Pfam" id="PF12697">
    <property type="entry name" value="Abhydrolase_6"/>
    <property type="match status" value="1"/>
</dbReference>
<evidence type="ECO:0000313" key="7">
    <source>
        <dbReference type="EMBL" id="VFK63162.1"/>
    </source>
</evidence>
<name>A0A451AAU8_9GAMM</name>
<keyword evidence="7" id="KW-0378">Hydrolase</keyword>
<dbReference type="AlphaFoldDB" id="A0A451AAU8"/>
<evidence type="ECO:0000256" key="4">
    <source>
        <dbReference type="ARBA" id="ARBA00023136"/>
    </source>
</evidence>
<dbReference type="InterPro" id="IPR029058">
    <property type="entry name" value="AB_hydrolase_fold"/>
</dbReference>
<protein>
    <submittedName>
        <fullName evidence="7">Alpha/beta hydrolase family protein</fullName>
    </submittedName>
</protein>
<comment type="subcellular location">
    <subcellularLocation>
        <location evidence="1">Endoplasmic reticulum</location>
    </subcellularLocation>
    <subcellularLocation>
        <location evidence="2">Membrane</location>
    </subcellularLocation>
</comment>
<dbReference type="InterPro" id="IPR000073">
    <property type="entry name" value="AB_hydrolase_1"/>
</dbReference>
<dbReference type="InterPro" id="IPR052374">
    <property type="entry name" value="SERAC1"/>
</dbReference>
<dbReference type="PANTHER" id="PTHR48182:SF2">
    <property type="entry name" value="PROTEIN SERAC1"/>
    <property type="match status" value="1"/>
</dbReference>
<reference evidence="7" key="1">
    <citation type="submission" date="2019-02" db="EMBL/GenBank/DDBJ databases">
        <authorList>
            <person name="Gruber-Vodicka R. H."/>
            <person name="Seah K. B. B."/>
        </authorList>
    </citation>
    <scope>NUCLEOTIDE SEQUENCE</scope>
    <source>
        <strain evidence="7">BECK_BY2</strain>
        <strain evidence="6">BECK_BY3</strain>
    </source>
</reference>
<dbReference type="EMBL" id="CAADFY010000089">
    <property type="protein sequence ID" value="VFK56503.1"/>
    <property type="molecule type" value="Genomic_DNA"/>
</dbReference>
<keyword evidence="3" id="KW-0256">Endoplasmic reticulum</keyword>
<evidence type="ECO:0000256" key="2">
    <source>
        <dbReference type="ARBA" id="ARBA00004370"/>
    </source>
</evidence>
<proteinExistence type="predicted"/>
<dbReference type="SUPFAM" id="SSF53474">
    <property type="entry name" value="alpha/beta-Hydrolases"/>
    <property type="match status" value="1"/>
</dbReference>
<dbReference type="Gene3D" id="3.40.50.1820">
    <property type="entry name" value="alpha/beta hydrolase"/>
    <property type="match status" value="1"/>
</dbReference>
<accession>A0A451AAU8</accession>
<dbReference type="PANTHER" id="PTHR48182">
    <property type="entry name" value="PROTEIN SERAC1"/>
    <property type="match status" value="1"/>
</dbReference>
<evidence type="ECO:0000259" key="5">
    <source>
        <dbReference type="Pfam" id="PF12697"/>
    </source>
</evidence>
<evidence type="ECO:0000313" key="6">
    <source>
        <dbReference type="EMBL" id="VFK56503.1"/>
    </source>
</evidence>
<gene>
    <name evidence="7" type="ORF">BECKTUN1418E_GA0071001_10902</name>
    <name evidence="6" type="ORF">BECKTUN1418F_GA0071002_10892</name>
</gene>
<dbReference type="EMBL" id="CAADFV010000090">
    <property type="protein sequence ID" value="VFK63162.1"/>
    <property type="molecule type" value="Genomic_DNA"/>
</dbReference>
<dbReference type="GO" id="GO:0016020">
    <property type="term" value="C:membrane"/>
    <property type="evidence" value="ECO:0007669"/>
    <property type="project" value="UniProtKB-SubCell"/>
</dbReference>
<keyword evidence="4" id="KW-0472">Membrane</keyword>
<feature type="domain" description="AB hydrolase-1" evidence="5">
    <location>
        <begin position="20"/>
        <end position="151"/>
    </location>
</feature>
<organism evidence="7">
    <name type="scientific">Candidatus Kentrum sp. TUN</name>
    <dbReference type="NCBI Taxonomy" id="2126343"/>
    <lineage>
        <taxon>Bacteria</taxon>
        <taxon>Pseudomonadati</taxon>
        <taxon>Pseudomonadota</taxon>
        <taxon>Gammaproteobacteria</taxon>
        <taxon>Candidatus Kentrum</taxon>
    </lineage>
</organism>